<reference evidence="3 4" key="1">
    <citation type="journal article" date="2018" name="G3 (Bethesda)">
        <title>A High-Quality Reference Genome for the Invasive Mosquitofish Gambusia affinis Using a Chicago Library.</title>
        <authorList>
            <person name="Hoffberg S.L."/>
            <person name="Troendle N.J."/>
            <person name="Glenn T.C."/>
            <person name="Mahmud O."/>
            <person name="Louha S."/>
            <person name="Chalopin D."/>
            <person name="Bennetzen J.L."/>
            <person name="Mauricio R."/>
        </authorList>
    </citation>
    <scope>NUCLEOTIDE SEQUENCE [LARGE SCALE GENOMIC DNA]</scope>
    <source>
        <strain evidence="3">NE01/NJP1002.9</strain>
        <tissue evidence="3">Muscle</tissue>
    </source>
</reference>
<feature type="region of interest" description="Disordered" evidence="1">
    <location>
        <begin position="156"/>
        <end position="176"/>
    </location>
</feature>
<accession>A0A315W843</accession>
<dbReference type="AlphaFoldDB" id="A0A315W843"/>
<dbReference type="InterPro" id="IPR036179">
    <property type="entry name" value="Ig-like_dom_sf"/>
</dbReference>
<dbReference type="Gene3D" id="2.60.40.10">
    <property type="entry name" value="Immunoglobulins"/>
    <property type="match status" value="1"/>
</dbReference>
<dbReference type="Pfam" id="PF07686">
    <property type="entry name" value="V-set"/>
    <property type="match status" value="1"/>
</dbReference>
<gene>
    <name evidence="3" type="ORF">CCH79_00002646</name>
</gene>
<proteinExistence type="predicted"/>
<dbReference type="SUPFAM" id="SSF48726">
    <property type="entry name" value="Immunoglobulin"/>
    <property type="match status" value="1"/>
</dbReference>
<evidence type="ECO:0000259" key="2">
    <source>
        <dbReference type="PROSITE" id="PS50835"/>
    </source>
</evidence>
<feature type="domain" description="Ig-like" evidence="2">
    <location>
        <begin position="1"/>
        <end position="99"/>
    </location>
</feature>
<name>A0A315W843_GAMAF</name>
<dbReference type="InterPro" id="IPR013106">
    <property type="entry name" value="Ig_V-set"/>
</dbReference>
<evidence type="ECO:0000256" key="1">
    <source>
        <dbReference type="SAM" id="MobiDB-lite"/>
    </source>
</evidence>
<sequence>METTLREANETAITVESCQYTDVLLECNCSDLRGEFKWQKDKAIYLNGSPTESYKHRIKTFLNESSTNCSILLKNITEEDGGEYLCILDGRVYTRKSVTLQVNTNSTECQDSSVIALGPRETHKGPSTGRREIAVIRNAGSHPSFLLSATDQTWTKNKKGVRGTKQTGLEERFGKD</sequence>
<dbReference type="EMBL" id="NHOQ01000293">
    <property type="protein sequence ID" value="PWA31521.1"/>
    <property type="molecule type" value="Genomic_DNA"/>
</dbReference>
<keyword evidence="4" id="KW-1185">Reference proteome</keyword>
<protein>
    <recommendedName>
        <fullName evidence="2">Ig-like domain-containing protein</fullName>
    </recommendedName>
</protein>
<evidence type="ECO:0000313" key="4">
    <source>
        <dbReference type="Proteomes" id="UP000250572"/>
    </source>
</evidence>
<dbReference type="InterPro" id="IPR007110">
    <property type="entry name" value="Ig-like_dom"/>
</dbReference>
<dbReference type="Proteomes" id="UP000250572">
    <property type="component" value="Unassembled WGS sequence"/>
</dbReference>
<dbReference type="InterPro" id="IPR013783">
    <property type="entry name" value="Ig-like_fold"/>
</dbReference>
<organism evidence="3 4">
    <name type="scientific">Gambusia affinis</name>
    <name type="common">Western mosquitofish</name>
    <name type="synonym">Heterandria affinis</name>
    <dbReference type="NCBI Taxonomy" id="33528"/>
    <lineage>
        <taxon>Eukaryota</taxon>
        <taxon>Metazoa</taxon>
        <taxon>Chordata</taxon>
        <taxon>Craniata</taxon>
        <taxon>Vertebrata</taxon>
        <taxon>Euteleostomi</taxon>
        <taxon>Actinopterygii</taxon>
        <taxon>Neopterygii</taxon>
        <taxon>Teleostei</taxon>
        <taxon>Neoteleostei</taxon>
        <taxon>Acanthomorphata</taxon>
        <taxon>Ovalentaria</taxon>
        <taxon>Atherinomorphae</taxon>
        <taxon>Cyprinodontiformes</taxon>
        <taxon>Poeciliidae</taxon>
        <taxon>Poeciliinae</taxon>
        <taxon>Gambusia</taxon>
    </lineage>
</organism>
<evidence type="ECO:0000313" key="3">
    <source>
        <dbReference type="EMBL" id="PWA31521.1"/>
    </source>
</evidence>
<dbReference type="PROSITE" id="PS50835">
    <property type="entry name" value="IG_LIKE"/>
    <property type="match status" value="1"/>
</dbReference>
<comment type="caution">
    <text evidence="3">The sequence shown here is derived from an EMBL/GenBank/DDBJ whole genome shotgun (WGS) entry which is preliminary data.</text>
</comment>
<feature type="non-terminal residue" evidence="3">
    <location>
        <position position="176"/>
    </location>
</feature>